<dbReference type="Pfam" id="PF05593">
    <property type="entry name" value="RHS_repeat"/>
    <property type="match status" value="1"/>
</dbReference>
<keyword evidence="2" id="KW-0732">Signal</keyword>
<protein>
    <recommendedName>
        <fullName evidence="5">Phospholipase</fullName>
    </recommendedName>
</protein>
<feature type="chain" id="PRO_5047519399" description="Phospholipase" evidence="2">
    <location>
        <begin position="26"/>
        <end position="543"/>
    </location>
</feature>
<feature type="region of interest" description="Disordered" evidence="1">
    <location>
        <begin position="347"/>
        <end position="382"/>
    </location>
</feature>
<evidence type="ECO:0000313" key="3">
    <source>
        <dbReference type="EMBL" id="GAA3592713.1"/>
    </source>
</evidence>
<feature type="signal peptide" evidence="2">
    <location>
        <begin position="1"/>
        <end position="25"/>
    </location>
</feature>
<dbReference type="InterPro" id="IPR031325">
    <property type="entry name" value="RHS_repeat"/>
</dbReference>
<evidence type="ECO:0000313" key="4">
    <source>
        <dbReference type="Proteomes" id="UP001500630"/>
    </source>
</evidence>
<evidence type="ECO:0000256" key="2">
    <source>
        <dbReference type="SAM" id="SignalP"/>
    </source>
</evidence>
<evidence type="ECO:0008006" key="5">
    <source>
        <dbReference type="Google" id="ProtNLM"/>
    </source>
</evidence>
<sequence length="543" mass="58172">MRRFTLATAVAAIVLPLLVMPPAAADTVVEAPTVPVQEIGPGLYFPQSNTYELHEVDVTVGAIGRRHDVSVVDGGLAKPETAPASRPELGVFGPGWQAEILGGTITRKLEVQSGAIVVTELEAGSSSRYALTSSVSFPSGGGVQKYDAADGSKITETTKWDASAGELRTTIVETLPASTATDEGDDAFAGESGAAIPAAALSPTYTWTKLGTLQGDNWRVAGFGTSAFGTTSLTYDSAGRISTVKEPAAGEKPEETVTFHYATTTTATSGSFGDYAGQVKQITLVSGSEAPKTVAGFDYDLSGWLRSTSDPSSGTQEDTYAYDGAGRLSEIDSLNLGTWDVSFPANSASPTVTNTEPDHPTATDALSGPAGTFDPTDTPPDPADFPNPDIDGILSSPSYCSTVRNWMWYTKYGCATKVAHNGWHNPYFKKTPTGFRVVGINYDHCTSAPDQPRWNLFYKFDYRVPCDMHDYGYGLIGNTYKGYRWYLDRNQEKSVDNLFFTTLVSKTCPKYILLSRPSCLRWAVIYRVGVALGKPKNGADKTR</sequence>
<dbReference type="Gene3D" id="2.180.10.10">
    <property type="entry name" value="RHS repeat-associated core"/>
    <property type="match status" value="1"/>
</dbReference>
<dbReference type="InterPro" id="IPR036444">
    <property type="entry name" value="PLipase_A2_dom_sf"/>
</dbReference>
<accession>A0ABP6YXZ2</accession>
<name>A0ABP6YXZ2_9ACTN</name>
<dbReference type="Proteomes" id="UP001500630">
    <property type="component" value="Unassembled WGS sequence"/>
</dbReference>
<comment type="caution">
    <text evidence="3">The sequence shown here is derived from an EMBL/GenBank/DDBJ whole genome shotgun (WGS) entry which is preliminary data.</text>
</comment>
<dbReference type="EMBL" id="BAABDQ010000027">
    <property type="protein sequence ID" value="GAA3592713.1"/>
    <property type="molecule type" value="Genomic_DNA"/>
</dbReference>
<dbReference type="Gene3D" id="1.20.90.10">
    <property type="entry name" value="Phospholipase A2 domain"/>
    <property type="match status" value="1"/>
</dbReference>
<reference evidence="4" key="1">
    <citation type="journal article" date="2019" name="Int. J. Syst. Evol. Microbiol.">
        <title>The Global Catalogue of Microorganisms (GCM) 10K type strain sequencing project: providing services to taxonomists for standard genome sequencing and annotation.</title>
        <authorList>
            <consortium name="The Broad Institute Genomics Platform"/>
            <consortium name="The Broad Institute Genome Sequencing Center for Infectious Disease"/>
            <person name="Wu L."/>
            <person name="Ma J."/>
        </authorList>
    </citation>
    <scope>NUCLEOTIDE SEQUENCE [LARGE SCALE GENOMIC DNA]</scope>
    <source>
        <strain evidence="4">JCM 17326</strain>
    </source>
</reference>
<proteinExistence type="predicted"/>
<organism evidence="3 4">
    <name type="scientific">Nonomuraea rosea</name>
    <dbReference type="NCBI Taxonomy" id="638574"/>
    <lineage>
        <taxon>Bacteria</taxon>
        <taxon>Bacillati</taxon>
        <taxon>Actinomycetota</taxon>
        <taxon>Actinomycetes</taxon>
        <taxon>Streptosporangiales</taxon>
        <taxon>Streptosporangiaceae</taxon>
        <taxon>Nonomuraea</taxon>
    </lineage>
</organism>
<dbReference type="RefSeq" id="WP_345571910.1">
    <property type="nucleotide sequence ID" value="NZ_BAABDQ010000027.1"/>
</dbReference>
<keyword evidence="4" id="KW-1185">Reference proteome</keyword>
<gene>
    <name evidence="3" type="ORF">GCM10022419_089540</name>
</gene>
<evidence type="ECO:0000256" key="1">
    <source>
        <dbReference type="SAM" id="MobiDB-lite"/>
    </source>
</evidence>